<dbReference type="EMBL" id="FOXR01000002">
    <property type="protein sequence ID" value="SFP67646.1"/>
    <property type="molecule type" value="Genomic_DNA"/>
</dbReference>
<dbReference type="InterPro" id="IPR001034">
    <property type="entry name" value="DeoR_HTH"/>
</dbReference>
<evidence type="ECO:0000313" key="4">
    <source>
        <dbReference type="EMBL" id="SFP67646.1"/>
    </source>
</evidence>
<dbReference type="STRING" id="937334.SAMN05444406_10255"/>
<dbReference type="Gene3D" id="3.40.50.1360">
    <property type="match status" value="1"/>
</dbReference>
<dbReference type="AlphaFoldDB" id="A0A1I5SBF5"/>
<evidence type="ECO:0000259" key="3">
    <source>
        <dbReference type="PROSITE" id="PS51000"/>
    </source>
</evidence>
<dbReference type="RefSeq" id="WP_025746928.1">
    <property type="nucleotide sequence ID" value="NZ_FOXR01000002.1"/>
</dbReference>
<dbReference type="PROSITE" id="PS51000">
    <property type="entry name" value="HTH_DEOR_2"/>
    <property type="match status" value="1"/>
</dbReference>
<organism evidence="4 5">
    <name type="scientific">Caldicoprobacter faecalis</name>
    <dbReference type="NCBI Taxonomy" id="937334"/>
    <lineage>
        <taxon>Bacteria</taxon>
        <taxon>Bacillati</taxon>
        <taxon>Bacillota</taxon>
        <taxon>Clostridia</taxon>
        <taxon>Caldicoprobacterales</taxon>
        <taxon>Caldicoprobacteraceae</taxon>
        <taxon>Caldicoprobacter</taxon>
    </lineage>
</organism>
<feature type="domain" description="HTH deoR-type" evidence="3">
    <location>
        <begin position="2"/>
        <end position="58"/>
    </location>
</feature>
<sequence>MNAQRREIINAYIQNKGEVKLKELEKLFPEVSTMTLRRDLSYLESKGQIVRVRGGAKSINLFSSLKEDMYNLRAMENVDAKMKIAKKALAFVERGRSYFIDSGTTMMCLAKVLPDEDLSILTSGPNIALEIIKNNNPSVTLVGGQLSRNNLSTSGANSLNFIKDINVDIAFMATSGFSLEYGFTCGDYNECELKRAIIRKARKVILLMDVSKIDKNMPFTFATLKDIDVLICDKPLPEDIAQAAERYGVEVK</sequence>
<evidence type="ECO:0000313" key="5">
    <source>
        <dbReference type="Proteomes" id="UP000198577"/>
    </source>
</evidence>
<dbReference type="InterPro" id="IPR036390">
    <property type="entry name" value="WH_DNA-bd_sf"/>
</dbReference>
<keyword evidence="5" id="KW-1185">Reference proteome</keyword>
<evidence type="ECO:0000256" key="2">
    <source>
        <dbReference type="ARBA" id="ARBA00023163"/>
    </source>
</evidence>
<dbReference type="InterPro" id="IPR037171">
    <property type="entry name" value="NagB/RpiA_transferase-like"/>
</dbReference>
<dbReference type="SUPFAM" id="SSF46785">
    <property type="entry name" value="Winged helix' DNA-binding domain"/>
    <property type="match status" value="1"/>
</dbReference>
<accession>A0A1I5SBF5</accession>
<dbReference type="InterPro" id="IPR050313">
    <property type="entry name" value="Carb_Metab_HTH_regulators"/>
</dbReference>
<name>A0A1I5SBF5_9FIRM</name>
<dbReference type="SUPFAM" id="SSF100950">
    <property type="entry name" value="NagB/RpiA/CoA transferase-like"/>
    <property type="match status" value="1"/>
</dbReference>
<protein>
    <submittedName>
        <fullName evidence="4">Transcriptional regulator, DeoR family</fullName>
    </submittedName>
</protein>
<dbReference type="Pfam" id="PF08220">
    <property type="entry name" value="HTH_DeoR"/>
    <property type="match status" value="1"/>
</dbReference>
<gene>
    <name evidence="4" type="ORF">SAMN05444406_10255</name>
</gene>
<dbReference type="Proteomes" id="UP000198577">
    <property type="component" value="Unassembled WGS sequence"/>
</dbReference>
<proteinExistence type="predicted"/>
<dbReference type="SMART" id="SM00420">
    <property type="entry name" value="HTH_DEOR"/>
    <property type="match status" value="1"/>
</dbReference>
<evidence type="ECO:0000256" key="1">
    <source>
        <dbReference type="ARBA" id="ARBA00023015"/>
    </source>
</evidence>
<dbReference type="Pfam" id="PF00455">
    <property type="entry name" value="DeoRC"/>
    <property type="match status" value="1"/>
</dbReference>
<dbReference type="InterPro" id="IPR036388">
    <property type="entry name" value="WH-like_DNA-bd_sf"/>
</dbReference>
<dbReference type="SMART" id="SM01134">
    <property type="entry name" value="DeoRC"/>
    <property type="match status" value="1"/>
</dbReference>
<dbReference type="OrthoDB" id="9797223at2"/>
<dbReference type="Gene3D" id="1.10.10.10">
    <property type="entry name" value="Winged helix-like DNA-binding domain superfamily/Winged helix DNA-binding domain"/>
    <property type="match status" value="1"/>
</dbReference>
<dbReference type="InterPro" id="IPR014036">
    <property type="entry name" value="DeoR-like_C"/>
</dbReference>
<dbReference type="PANTHER" id="PTHR30363">
    <property type="entry name" value="HTH-TYPE TRANSCRIPTIONAL REGULATOR SRLR-RELATED"/>
    <property type="match status" value="1"/>
</dbReference>
<dbReference type="GO" id="GO:0003700">
    <property type="term" value="F:DNA-binding transcription factor activity"/>
    <property type="evidence" value="ECO:0007669"/>
    <property type="project" value="InterPro"/>
</dbReference>
<keyword evidence="2" id="KW-0804">Transcription</keyword>
<reference evidence="4 5" key="1">
    <citation type="submission" date="2016-10" db="EMBL/GenBank/DDBJ databases">
        <authorList>
            <person name="de Groot N.N."/>
        </authorList>
    </citation>
    <scope>NUCLEOTIDE SEQUENCE [LARGE SCALE GENOMIC DNA]</scope>
    <source>
        <strain evidence="4 5">DSM 20678</strain>
    </source>
</reference>
<keyword evidence="1" id="KW-0805">Transcription regulation</keyword>
<dbReference type="PANTHER" id="PTHR30363:SF46">
    <property type="entry name" value="LYSR FAMILY TRANSCRIPTIONAL REGULATOR"/>
    <property type="match status" value="1"/>
</dbReference>